<evidence type="ECO:0000313" key="1">
    <source>
        <dbReference type="EMBL" id="CAD7578014.1"/>
    </source>
</evidence>
<organism evidence="1">
    <name type="scientific">Timema californicum</name>
    <name type="common">California timema</name>
    <name type="synonym">Walking stick</name>
    <dbReference type="NCBI Taxonomy" id="61474"/>
    <lineage>
        <taxon>Eukaryota</taxon>
        <taxon>Metazoa</taxon>
        <taxon>Ecdysozoa</taxon>
        <taxon>Arthropoda</taxon>
        <taxon>Hexapoda</taxon>
        <taxon>Insecta</taxon>
        <taxon>Pterygota</taxon>
        <taxon>Neoptera</taxon>
        <taxon>Polyneoptera</taxon>
        <taxon>Phasmatodea</taxon>
        <taxon>Timematodea</taxon>
        <taxon>Timematoidea</taxon>
        <taxon>Timematidae</taxon>
        <taxon>Timema</taxon>
    </lineage>
</organism>
<reference evidence="1" key="1">
    <citation type="submission" date="2020-11" db="EMBL/GenBank/DDBJ databases">
        <authorList>
            <person name="Tran Van P."/>
        </authorList>
    </citation>
    <scope>NUCLEOTIDE SEQUENCE</scope>
</reference>
<sequence>MLRHPDSPHHADATSSIGTEVNRPTEYSCIVASSPSLRLTVNNDPQNVFPSLDGLVGCLLLIVLCSPAGLRDVEVSSAARLAPMQLVVHAWLYSFALPELYAEALNTVGWAPEGISSGVRTPSVWNVWEPLVQGVVITLEGLTGDQETGVQILVEFIHE</sequence>
<gene>
    <name evidence="1" type="ORF">TCMB3V08_LOCUS10555</name>
</gene>
<name>A0A7R9JET7_TIMCA</name>
<protein>
    <submittedName>
        <fullName evidence="1">(California timema) hypothetical protein</fullName>
    </submittedName>
</protein>
<dbReference type="EMBL" id="OE186643">
    <property type="protein sequence ID" value="CAD7578014.1"/>
    <property type="molecule type" value="Genomic_DNA"/>
</dbReference>
<accession>A0A7R9JET7</accession>
<dbReference type="AlphaFoldDB" id="A0A7R9JET7"/>
<proteinExistence type="predicted"/>